<dbReference type="InterPro" id="IPR056684">
    <property type="entry name" value="DUF7782"/>
</dbReference>
<sequence>MTMRQHAVSDDFLRPDSINAFTDALRGAKYNVDAVLERLGEAGQEGLTRNQTMPALDRLGDATDAQADLIRLFPLQQIVPRSRLAAFLDVPALIEAGVLGAIGREGIHADIDVRPYGFTDAAGEWSGWVAADPIPGMDSMVTRTRPNYVLGVSPASTSLAQLTVPDRVGSALDLGAGCGVQSLHLARHADTVTLTDINPRALDMARLTLALNGLDLDVRAGSFYEPVAHDSFDLIVTNPPYVMSPPTDAADRLVYREGGFAGDGLVRHVVREGASHLADGGLLQVLANWADTREASWEDRLAEWVRGTGCDLWVVEREHLDVYSYIEMWLTDAGLSGDPIWLDRYAEWLNYFDAQGITGVGLGWIMVRKSGSAEPSVHMESWPYTIAQPVGAALSAGWTARDVAGLDDDELLARTFTVDPSVVQEATGRPGAADPSHVVLRQTAGLCRALAVDAAVGGVIGACDGELPLGVLIGAVAGLLDQPVDELEAAILPRLREAIEQGFIA</sequence>
<dbReference type="PATRIC" id="fig|66712.6.peg.1995"/>
<dbReference type="KEGG" id="pfre:RM25_1960"/>
<keyword evidence="2" id="KW-0489">Methyltransferase</keyword>
<accession>A0A068VR40</accession>
<dbReference type="PANTHER" id="PTHR45875:SF1">
    <property type="entry name" value="METHYLTRANSFERASE N6AMT1"/>
    <property type="match status" value="1"/>
</dbReference>
<evidence type="ECO:0000259" key="7">
    <source>
        <dbReference type="Pfam" id="PF25004"/>
    </source>
</evidence>
<keyword evidence="3 8" id="KW-0808">Transferase</keyword>
<gene>
    <name evidence="8" type="ORF">PFCIRM138_08315</name>
</gene>
<dbReference type="Pfam" id="PF23186">
    <property type="entry name" value="DUF7059"/>
    <property type="match status" value="1"/>
</dbReference>
<evidence type="ECO:0000259" key="6">
    <source>
        <dbReference type="Pfam" id="PF23186"/>
    </source>
</evidence>
<dbReference type="InterPro" id="IPR055487">
    <property type="entry name" value="DUF7059"/>
</dbReference>
<evidence type="ECO:0000256" key="2">
    <source>
        <dbReference type="ARBA" id="ARBA00022603"/>
    </source>
</evidence>
<dbReference type="GO" id="GO:0032259">
    <property type="term" value="P:methylation"/>
    <property type="evidence" value="ECO:0007669"/>
    <property type="project" value="UniProtKB-KW"/>
</dbReference>
<dbReference type="GO" id="GO:0008276">
    <property type="term" value="F:protein methyltransferase activity"/>
    <property type="evidence" value="ECO:0007669"/>
    <property type="project" value="TreeGrafter"/>
</dbReference>
<name>A0A068VR40_PROFF</name>
<dbReference type="EMBL" id="LM676414">
    <property type="protein sequence ID" value="CEP26579.1"/>
    <property type="molecule type" value="Genomic_DNA"/>
</dbReference>
<proteinExistence type="inferred from homology"/>
<dbReference type="RefSeq" id="WP_051733963.1">
    <property type="nucleotide sequence ID" value="NZ_CP010341.1"/>
</dbReference>
<evidence type="ECO:0000256" key="3">
    <source>
        <dbReference type="ARBA" id="ARBA00022679"/>
    </source>
</evidence>
<dbReference type="InterPro" id="IPR002052">
    <property type="entry name" value="DNA_methylase_N6_adenine_CS"/>
</dbReference>
<protein>
    <submittedName>
        <fullName evidence="8">Transferase</fullName>
    </submittedName>
</protein>
<dbReference type="GeneID" id="61221364"/>
<evidence type="ECO:0000256" key="4">
    <source>
        <dbReference type="ARBA" id="ARBA00022691"/>
    </source>
</evidence>
<dbReference type="Pfam" id="PF25004">
    <property type="entry name" value="DUF7782"/>
    <property type="match status" value="1"/>
</dbReference>
<dbReference type="GO" id="GO:0008757">
    <property type="term" value="F:S-adenosylmethionine-dependent methyltransferase activity"/>
    <property type="evidence" value="ECO:0007669"/>
    <property type="project" value="TreeGrafter"/>
</dbReference>
<dbReference type="AlphaFoldDB" id="A0A068VR40"/>
<dbReference type="CDD" id="cd02440">
    <property type="entry name" value="AdoMet_MTases"/>
    <property type="match status" value="1"/>
</dbReference>
<feature type="domain" description="DUF7059" evidence="6">
    <location>
        <begin position="28"/>
        <end position="103"/>
    </location>
</feature>
<keyword evidence="4" id="KW-0949">S-adenosyl-L-methionine</keyword>
<evidence type="ECO:0000259" key="5">
    <source>
        <dbReference type="Pfam" id="PF05175"/>
    </source>
</evidence>
<reference evidence="8" key="1">
    <citation type="submission" date="2014-08" db="EMBL/GenBank/DDBJ databases">
        <authorList>
            <person name="Falentin Helene"/>
        </authorList>
    </citation>
    <scope>NUCLEOTIDE SEQUENCE</scope>
</reference>
<feature type="domain" description="DUF7782" evidence="7">
    <location>
        <begin position="407"/>
        <end position="504"/>
    </location>
</feature>
<organism evidence="8">
    <name type="scientific">Propionibacterium freudenreichii subsp. freudenreichii</name>
    <dbReference type="NCBI Taxonomy" id="66712"/>
    <lineage>
        <taxon>Bacteria</taxon>
        <taxon>Bacillati</taxon>
        <taxon>Actinomycetota</taxon>
        <taxon>Actinomycetes</taxon>
        <taxon>Propionibacteriales</taxon>
        <taxon>Propionibacteriaceae</taxon>
        <taxon>Propionibacterium</taxon>
    </lineage>
</organism>
<dbReference type="InterPro" id="IPR007848">
    <property type="entry name" value="Small_mtfrase_dom"/>
</dbReference>
<evidence type="ECO:0000256" key="1">
    <source>
        <dbReference type="ARBA" id="ARBA00006149"/>
    </source>
</evidence>
<dbReference type="GO" id="GO:0035657">
    <property type="term" value="C:eRF1 methyltransferase complex"/>
    <property type="evidence" value="ECO:0007669"/>
    <property type="project" value="TreeGrafter"/>
</dbReference>
<dbReference type="InterPro" id="IPR029063">
    <property type="entry name" value="SAM-dependent_MTases_sf"/>
</dbReference>
<dbReference type="PROSITE" id="PS00092">
    <property type="entry name" value="N6_MTASE"/>
    <property type="match status" value="1"/>
</dbReference>
<comment type="similarity">
    <text evidence="1">Belongs to the eukaryotic/archaeal PrmC-related family.</text>
</comment>
<dbReference type="PANTHER" id="PTHR45875">
    <property type="entry name" value="METHYLTRANSFERASE N6AMT1"/>
    <property type="match status" value="1"/>
</dbReference>
<feature type="domain" description="Methyltransferase small" evidence="5">
    <location>
        <begin position="157"/>
        <end position="288"/>
    </location>
</feature>
<dbReference type="InterPro" id="IPR052190">
    <property type="entry name" value="Euk-Arch_PrmC-MTase"/>
</dbReference>
<dbReference type="Gene3D" id="3.40.50.150">
    <property type="entry name" value="Vaccinia Virus protein VP39"/>
    <property type="match status" value="1"/>
</dbReference>
<dbReference type="GO" id="GO:0008170">
    <property type="term" value="F:N-methyltransferase activity"/>
    <property type="evidence" value="ECO:0007669"/>
    <property type="project" value="UniProtKB-ARBA"/>
</dbReference>
<dbReference type="SUPFAM" id="SSF53335">
    <property type="entry name" value="S-adenosyl-L-methionine-dependent methyltransferases"/>
    <property type="match status" value="1"/>
</dbReference>
<dbReference type="GO" id="GO:0003676">
    <property type="term" value="F:nucleic acid binding"/>
    <property type="evidence" value="ECO:0007669"/>
    <property type="project" value="InterPro"/>
</dbReference>
<dbReference type="Pfam" id="PF05175">
    <property type="entry name" value="MTS"/>
    <property type="match status" value="1"/>
</dbReference>
<evidence type="ECO:0000313" key="8">
    <source>
        <dbReference type="EMBL" id="CEP26579.1"/>
    </source>
</evidence>